<keyword evidence="4 13" id="KW-0716">Sensory transduction</keyword>
<sequence length="350" mass="38771">MLKSTGFSSSWRNSLGRHSSKQGSTRVFLCGGHKRYTSYMEAENLTELSEFLLLGLSGAPQLQPVLFGLFLSMYLVTVLGNLLIILAVSSDSHLHTPMYFFLSNLSFVDICFISTTVPKMLVNIQAQSKHISYVRCLTQVYFLMMFAGMDNFLLAVMAYDRFVAICHPLHYTVIMNPCLCGLLVLASWFIIFWVSLVHLLLMKRLAFSTGTEIPHFFCEVAQVLKVARSNTLNNIVLYVATALLGVFPVAGILISYFQIVSSLMRMSSTESKYKAFSTCGSHLCVVSLFYGTGLGVYLSSAVTHSSQSSSMASVMYTLVTPMLNPFIYSLRNKDVKGALGRLLSRAASCP</sequence>
<comment type="similarity">
    <text evidence="2 12">Belongs to the G-protein coupled receptor 1 family.</text>
</comment>
<feature type="transmembrane region" description="Helical" evidence="13">
    <location>
        <begin position="235"/>
        <end position="257"/>
    </location>
</feature>
<feature type="domain" description="G-protein coupled receptors family 1 profile" evidence="14">
    <location>
        <begin position="80"/>
        <end position="328"/>
    </location>
</feature>
<dbReference type="FunCoup" id="A0A5F8A3M1">
    <property type="interactions" value="261"/>
</dbReference>
<evidence type="ECO:0000256" key="1">
    <source>
        <dbReference type="ARBA" id="ARBA00004651"/>
    </source>
</evidence>
<evidence type="ECO:0000256" key="9">
    <source>
        <dbReference type="ARBA" id="ARBA00023136"/>
    </source>
</evidence>
<dbReference type="PROSITE" id="PS50262">
    <property type="entry name" value="G_PROTEIN_RECEP_F1_2"/>
    <property type="match status" value="1"/>
</dbReference>
<dbReference type="SMR" id="A0A5F8A3M1"/>
<evidence type="ECO:0000313" key="16">
    <source>
        <dbReference type="Proteomes" id="UP000006718"/>
    </source>
</evidence>
<proteinExistence type="inferred from homology"/>
<evidence type="ECO:0000256" key="11">
    <source>
        <dbReference type="ARBA" id="ARBA00023224"/>
    </source>
</evidence>
<dbReference type="GO" id="GO:0004930">
    <property type="term" value="F:G protein-coupled receptor activity"/>
    <property type="evidence" value="ECO:0007669"/>
    <property type="project" value="UniProtKB-KW"/>
</dbReference>
<dbReference type="FunFam" id="1.10.1220.70:FF:000001">
    <property type="entry name" value="Olfactory receptor"/>
    <property type="match status" value="1"/>
</dbReference>
<feature type="transmembrane region" description="Helical" evidence="13">
    <location>
        <begin position="278"/>
        <end position="298"/>
    </location>
</feature>
<keyword evidence="6 13" id="KW-0552">Olfaction</keyword>
<dbReference type="InterPro" id="IPR000276">
    <property type="entry name" value="GPCR_Rhodpsn"/>
</dbReference>
<dbReference type="Pfam" id="PF13853">
    <property type="entry name" value="7tm_4"/>
    <property type="match status" value="1"/>
</dbReference>
<keyword evidence="8 12" id="KW-0297">G-protein coupled receptor</keyword>
<keyword evidence="9 13" id="KW-0472">Membrane</keyword>
<keyword evidence="5 12" id="KW-0812">Transmembrane</keyword>
<feature type="transmembrane region" description="Helical" evidence="13">
    <location>
        <begin position="310"/>
        <end position="330"/>
    </location>
</feature>
<dbReference type="OMA" id="ICWLTIF"/>
<reference evidence="15" key="4">
    <citation type="submission" date="2025-09" db="UniProtKB">
        <authorList>
            <consortium name="Ensembl"/>
        </authorList>
    </citation>
    <scope>IDENTIFICATION</scope>
    <source>
        <strain evidence="15">17573</strain>
    </source>
</reference>
<feature type="transmembrane region" description="Helical" evidence="13">
    <location>
        <begin position="65"/>
        <end position="88"/>
    </location>
</feature>
<dbReference type="GO" id="GO:0007165">
    <property type="term" value="P:signal transduction"/>
    <property type="evidence" value="ECO:0000318"/>
    <property type="project" value="GO_Central"/>
</dbReference>
<organism evidence="15 16">
    <name type="scientific">Macaca mulatta</name>
    <name type="common">Rhesus macaque</name>
    <dbReference type="NCBI Taxonomy" id="9544"/>
    <lineage>
        <taxon>Eukaryota</taxon>
        <taxon>Metazoa</taxon>
        <taxon>Chordata</taxon>
        <taxon>Craniata</taxon>
        <taxon>Vertebrata</taxon>
        <taxon>Euteleostomi</taxon>
        <taxon>Mammalia</taxon>
        <taxon>Eutheria</taxon>
        <taxon>Euarchontoglires</taxon>
        <taxon>Primates</taxon>
        <taxon>Haplorrhini</taxon>
        <taxon>Catarrhini</taxon>
        <taxon>Cercopithecidae</taxon>
        <taxon>Cercopithecinae</taxon>
        <taxon>Macaca</taxon>
    </lineage>
</organism>
<dbReference type="PANTHER" id="PTHR48001">
    <property type="entry name" value="OLFACTORY RECEPTOR"/>
    <property type="match status" value="1"/>
</dbReference>
<evidence type="ECO:0000313" key="15">
    <source>
        <dbReference type="Ensembl" id="ENSMMUP00000072489.1"/>
    </source>
</evidence>
<dbReference type="CDD" id="cd15234">
    <property type="entry name" value="7tmA_OR7-like"/>
    <property type="match status" value="1"/>
</dbReference>
<evidence type="ECO:0000256" key="8">
    <source>
        <dbReference type="ARBA" id="ARBA00023040"/>
    </source>
</evidence>
<dbReference type="STRING" id="9544.ENSMMUP00000072489"/>
<protein>
    <recommendedName>
        <fullName evidence="13">Olfactory receptor</fullName>
    </recommendedName>
</protein>
<evidence type="ECO:0000256" key="7">
    <source>
        <dbReference type="ARBA" id="ARBA00022989"/>
    </source>
</evidence>
<dbReference type="GO" id="GO:0004984">
    <property type="term" value="F:olfactory receptor activity"/>
    <property type="evidence" value="ECO:0000318"/>
    <property type="project" value="GO_Central"/>
</dbReference>
<dbReference type="Proteomes" id="UP000006718">
    <property type="component" value="Chromosome 19"/>
</dbReference>
<keyword evidence="7 13" id="KW-1133">Transmembrane helix</keyword>
<dbReference type="Ensembl" id="ENSMMUT00000106810.1">
    <property type="protein sequence ID" value="ENSMMUP00000072489.1"/>
    <property type="gene ID" value="ENSMMUG00000052663.1"/>
</dbReference>
<comment type="subcellular location">
    <subcellularLocation>
        <location evidence="1 13">Cell membrane</location>
        <topology evidence="1 13">Multi-pass membrane protein</topology>
    </subcellularLocation>
</comment>
<evidence type="ECO:0000256" key="2">
    <source>
        <dbReference type="ARBA" id="ARBA00010663"/>
    </source>
</evidence>
<feature type="transmembrane region" description="Helical" evidence="13">
    <location>
        <begin position="100"/>
        <end position="121"/>
    </location>
</feature>
<keyword evidence="10 12" id="KW-0675">Receptor</keyword>
<reference evidence="15" key="3">
    <citation type="submission" date="2025-08" db="UniProtKB">
        <authorList>
            <consortium name="Ensembl"/>
        </authorList>
    </citation>
    <scope>IDENTIFICATION</scope>
    <source>
        <strain evidence="15">17573</strain>
    </source>
</reference>
<dbReference type="InterPro" id="IPR000725">
    <property type="entry name" value="Olfact_rcpt"/>
</dbReference>
<dbReference type="SUPFAM" id="SSF81321">
    <property type="entry name" value="Family A G protein-coupled receptor-like"/>
    <property type="match status" value="1"/>
</dbReference>
<dbReference type="GO" id="GO:0005886">
    <property type="term" value="C:plasma membrane"/>
    <property type="evidence" value="ECO:0000318"/>
    <property type="project" value="GO_Central"/>
</dbReference>
<evidence type="ECO:0000256" key="5">
    <source>
        <dbReference type="ARBA" id="ARBA00022692"/>
    </source>
</evidence>
<evidence type="ECO:0000259" key="14">
    <source>
        <dbReference type="PROSITE" id="PS50262"/>
    </source>
</evidence>
<dbReference type="GeneTree" id="ENSGT00940000153686"/>
<keyword evidence="16" id="KW-1185">Reference proteome</keyword>
<evidence type="ECO:0000256" key="3">
    <source>
        <dbReference type="ARBA" id="ARBA00022475"/>
    </source>
</evidence>
<reference evidence="16" key="1">
    <citation type="journal article" date="2007" name="Science">
        <title>Evolutionary and biomedical insights from the rhesus macaque genome.</title>
        <authorList>
            <person name="Gibbs R.A."/>
            <person name="Rogers J."/>
            <person name="Katze M.G."/>
            <person name="Bumgarner R."/>
            <person name="Weinstock G.M."/>
            <person name="Mardis E.R."/>
            <person name="Remington K.A."/>
            <person name="Strausberg R.L."/>
            <person name="Venter J.C."/>
            <person name="Wilson R.K."/>
            <person name="Batzer M.A."/>
            <person name="Bustamante C.D."/>
            <person name="Eichler E.E."/>
            <person name="Hahn M.W."/>
            <person name="Hardison R.C."/>
            <person name="Makova K.D."/>
            <person name="Miller W."/>
            <person name="Milosavljevic A."/>
            <person name="Palermo R.E."/>
            <person name="Siepel A."/>
            <person name="Sikela J.M."/>
            <person name="Attaway T."/>
            <person name="Bell S."/>
            <person name="Bernard K.E."/>
            <person name="Buhay C.J."/>
            <person name="Chandrabose M.N."/>
            <person name="Dao M."/>
            <person name="Davis C."/>
            <person name="Delehaunty K.D."/>
            <person name="Ding Y."/>
            <person name="Dinh H.H."/>
            <person name="Dugan-Rocha S."/>
            <person name="Fulton L.A."/>
            <person name="Gabisi R.A."/>
            <person name="Garner T.T."/>
            <person name="Godfrey J."/>
            <person name="Hawes A.C."/>
            <person name="Hernandez J."/>
            <person name="Hines S."/>
            <person name="Holder M."/>
            <person name="Hume J."/>
            <person name="Jhangiani S.N."/>
            <person name="Joshi V."/>
            <person name="Khan Z.M."/>
            <person name="Kirkness E.F."/>
            <person name="Cree A."/>
            <person name="Fowler R.G."/>
            <person name="Lee S."/>
            <person name="Lewis L.R."/>
            <person name="Li Z."/>
            <person name="Liu Y.-S."/>
            <person name="Moore S.M."/>
            <person name="Muzny D."/>
            <person name="Nazareth L.V."/>
            <person name="Ngo D.N."/>
            <person name="Okwuonu G.O."/>
            <person name="Pai G."/>
            <person name="Parker D."/>
            <person name="Paul H.A."/>
            <person name="Pfannkoch C."/>
            <person name="Pohl C.S."/>
            <person name="Rogers Y.-H.C."/>
            <person name="Ruiz S.J."/>
            <person name="Sabo A."/>
            <person name="Santibanez J."/>
            <person name="Schneider B.W."/>
            <person name="Smith S.M."/>
            <person name="Sodergren E."/>
            <person name="Svatek A.F."/>
            <person name="Utterback T.R."/>
            <person name="Vattathil S."/>
            <person name="Warren W."/>
            <person name="White C.S."/>
            <person name="Chinwalla A.T."/>
            <person name="Feng Y."/>
            <person name="Halpern A.L."/>
            <person name="Hillier L.W."/>
            <person name="Huang X."/>
            <person name="Minx P."/>
            <person name="Nelson J.O."/>
            <person name="Pepin K.H."/>
            <person name="Qin X."/>
            <person name="Sutton G.G."/>
            <person name="Venter E."/>
            <person name="Walenz B.P."/>
            <person name="Wallis J.W."/>
            <person name="Worley K.C."/>
            <person name="Yang S.-P."/>
            <person name="Jones S.M."/>
            <person name="Marra M.A."/>
            <person name="Rocchi M."/>
            <person name="Schein J.E."/>
            <person name="Baertsch R."/>
            <person name="Clarke L."/>
            <person name="Csuros M."/>
            <person name="Glasscock J."/>
            <person name="Harris R.A."/>
            <person name="Havlak P."/>
            <person name="Jackson A.R."/>
            <person name="Jiang H."/>
            <person name="Liu Y."/>
            <person name="Messina D.N."/>
            <person name="Shen Y."/>
            <person name="Song H.X.-Z."/>
            <person name="Wylie T."/>
            <person name="Zhang L."/>
            <person name="Birney E."/>
            <person name="Han K."/>
            <person name="Konkel M.K."/>
            <person name="Lee J."/>
            <person name="Smit A.F.A."/>
            <person name="Ullmer B."/>
            <person name="Wang H."/>
            <person name="Xing J."/>
            <person name="Burhans R."/>
            <person name="Cheng Z."/>
            <person name="Karro J.E."/>
            <person name="Ma J."/>
            <person name="Raney B."/>
            <person name="She X."/>
            <person name="Cox M.J."/>
            <person name="Demuth J.P."/>
            <person name="Dumas L.J."/>
            <person name="Han S.-G."/>
            <person name="Hopkins J."/>
            <person name="Karimpour-Fard A."/>
            <person name="Kim Y.H."/>
            <person name="Pollack J.R."/>
            <person name="Vinar T."/>
            <person name="Addo-Quaye C."/>
            <person name="Degenhardt J."/>
            <person name="Denby A."/>
            <person name="Hubisz M.J."/>
            <person name="Indap A."/>
            <person name="Kosiol C."/>
            <person name="Lahn B.T."/>
            <person name="Lawson H.A."/>
            <person name="Marklein A."/>
            <person name="Nielsen R."/>
            <person name="Vallender E.J."/>
            <person name="Clark A.G."/>
            <person name="Ferguson B."/>
            <person name="Hernandez R.D."/>
            <person name="Hirani K."/>
            <person name="Kehrer-Sawatzki H."/>
            <person name="Kolb J."/>
            <person name="Patil S."/>
            <person name="Pu L.-L."/>
            <person name="Ren Y."/>
            <person name="Smith D.G."/>
            <person name="Wheeler D.A."/>
            <person name="Schenck I."/>
            <person name="Ball E.V."/>
            <person name="Chen R."/>
            <person name="Cooper D.N."/>
            <person name="Giardine B."/>
            <person name="Hsu F."/>
            <person name="Kent W.J."/>
            <person name="Lesk A."/>
            <person name="Nelson D.L."/>
            <person name="O'brien W.E."/>
            <person name="Pruefer K."/>
            <person name="Stenson P.D."/>
            <person name="Wallace J.C."/>
            <person name="Ke H."/>
            <person name="Liu X.-M."/>
            <person name="Wang P."/>
            <person name="Xiang A.P."/>
            <person name="Yang F."/>
            <person name="Barber G.P."/>
            <person name="Haussler D."/>
            <person name="Karolchik D."/>
            <person name="Kern A.D."/>
            <person name="Kuhn R.M."/>
            <person name="Smith K.E."/>
            <person name="Zwieg A.S."/>
        </authorList>
    </citation>
    <scope>NUCLEOTIDE SEQUENCE [LARGE SCALE GENOMIC DNA]</scope>
    <source>
        <strain evidence="16">17573</strain>
    </source>
</reference>
<dbReference type="PRINTS" id="PR00245">
    <property type="entry name" value="OLFACTORYR"/>
</dbReference>
<dbReference type="PRINTS" id="PR00237">
    <property type="entry name" value="GPCRRHODOPSN"/>
</dbReference>
<dbReference type="PaxDb" id="9544-ENSMMUP00000027591"/>
<evidence type="ECO:0000256" key="12">
    <source>
        <dbReference type="RuleBase" id="RU000688"/>
    </source>
</evidence>
<name>A0A5F8A3M1_MACMU</name>
<dbReference type="FunFam" id="1.20.1070.10:FF:000009">
    <property type="entry name" value="Olfactory receptor"/>
    <property type="match status" value="1"/>
</dbReference>
<accession>A0A5F8A3M1</accession>
<keyword evidence="3 13" id="KW-1003">Cell membrane</keyword>
<dbReference type="InParanoid" id="A0A5F8A3M1"/>
<dbReference type="PROSITE" id="PS00237">
    <property type="entry name" value="G_PROTEIN_RECEP_F1_1"/>
    <property type="match status" value="1"/>
</dbReference>
<evidence type="ECO:0000256" key="10">
    <source>
        <dbReference type="ARBA" id="ARBA00023170"/>
    </source>
</evidence>
<reference evidence="15" key="2">
    <citation type="submission" date="2019-01" db="EMBL/GenBank/DDBJ databases">
        <authorList>
            <person name="Graves T."/>
            <person name="Eichler E.E."/>
            <person name="Wilson R.K."/>
        </authorList>
    </citation>
    <scope>NUCLEOTIDE SEQUENCE [LARGE SCALE GENOMIC DNA]</scope>
    <source>
        <strain evidence="15">17573</strain>
    </source>
</reference>
<evidence type="ECO:0000256" key="4">
    <source>
        <dbReference type="ARBA" id="ARBA00022606"/>
    </source>
</evidence>
<keyword evidence="11 12" id="KW-0807">Transducer</keyword>
<evidence type="ECO:0000256" key="13">
    <source>
        <dbReference type="RuleBase" id="RU363047"/>
    </source>
</evidence>
<evidence type="ECO:0000256" key="6">
    <source>
        <dbReference type="ARBA" id="ARBA00022725"/>
    </source>
</evidence>
<dbReference type="VEuPathDB" id="HostDB:ENSMMUG00000052663"/>
<dbReference type="AlphaFoldDB" id="A0A5F8A3M1"/>
<feature type="transmembrane region" description="Helical" evidence="13">
    <location>
        <begin position="179"/>
        <end position="201"/>
    </location>
</feature>
<dbReference type="InterPro" id="IPR017452">
    <property type="entry name" value="GPCR_Rhodpsn_7TM"/>
</dbReference>
<dbReference type="Gene3D" id="1.20.1070.10">
    <property type="entry name" value="Rhodopsin 7-helix transmembrane proteins"/>
    <property type="match status" value="1"/>
</dbReference>
<dbReference type="Bgee" id="ENSMMUG00000052663">
    <property type="expression patterns" value="Expressed in testis and 2 other cell types or tissues"/>
</dbReference>
<feature type="transmembrane region" description="Helical" evidence="13">
    <location>
        <begin position="141"/>
        <end position="159"/>
    </location>
</feature>